<evidence type="ECO:0000259" key="6">
    <source>
        <dbReference type="SMART" id="SM00856"/>
    </source>
</evidence>
<sequence length="245" mass="26144">MEPHNILRLLFISLYVLISNGSSKSDLTPTAFPGPQPVSSHKQPTSGGLPPAPSLGPQVGPSSSITLPPTTSDAPSEAPISPNAHAPSPYARPSSDINPQVKKICDSTDFPDLCLKTVIPLLREKSNLESVLEITIKVGDELAKRALSLAKKLAHKPGTPPRLSSILKDCKDSYDMAVENYTKTINALSMKDIGTMETMLSAVITDLGDCQDGFEEEEGDSPFANFADKLTNITSNCLALVSLMK</sequence>
<evidence type="ECO:0000313" key="8">
    <source>
        <dbReference type="Proteomes" id="UP000826271"/>
    </source>
</evidence>
<evidence type="ECO:0000256" key="2">
    <source>
        <dbReference type="ARBA" id="ARBA00023157"/>
    </source>
</evidence>
<comment type="caution">
    <text evidence="7">The sequence shown here is derived from an EMBL/GenBank/DDBJ whole genome shotgun (WGS) entry which is preliminary data.</text>
</comment>
<dbReference type="InterPro" id="IPR052421">
    <property type="entry name" value="PCW_Enzyme_Inhibitor"/>
</dbReference>
<dbReference type="PANTHER" id="PTHR36710:SF18">
    <property type="entry name" value="PECTINESTERASE INHIBITOR 5-RELATED"/>
    <property type="match status" value="1"/>
</dbReference>
<reference evidence="7" key="1">
    <citation type="submission" date="2019-10" db="EMBL/GenBank/DDBJ databases">
        <authorList>
            <person name="Zhang R."/>
            <person name="Pan Y."/>
            <person name="Wang J."/>
            <person name="Ma R."/>
            <person name="Yu S."/>
        </authorList>
    </citation>
    <scope>NUCLEOTIDE SEQUENCE</scope>
    <source>
        <strain evidence="7">LA-IB0</strain>
        <tissue evidence="7">Leaf</tissue>
    </source>
</reference>
<evidence type="ECO:0000313" key="7">
    <source>
        <dbReference type="EMBL" id="KAG8372878.1"/>
    </source>
</evidence>
<proteinExistence type="inferred from homology"/>
<dbReference type="SMART" id="SM00856">
    <property type="entry name" value="PMEI"/>
    <property type="match status" value="1"/>
</dbReference>
<dbReference type="Pfam" id="PF04043">
    <property type="entry name" value="PMEI"/>
    <property type="match status" value="1"/>
</dbReference>
<evidence type="ECO:0000256" key="1">
    <source>
        <dbReference type="ARBA" id="ARBA00022729"/>
    </source>
</evidence>
<dbReference type="InterPro" id="IPR035513">
    <property type="entry name" value="Invertase/methylesterase_inhib"/>
</dbReference>
<dbReference type="Proteomes" id="UP000826271">
    <property type="component" value="Unassembled WGS sequence"/>
</dbReference>
<protein>
    <recommendedName>
        <fullName evidence="6">Pectinesterase inhibitor domain-containing protein</fullName>
    </recommendedName>
</protein>
<evidence type="ECO:0000256" key="3">
    <source>
        <dbReference type="ARBA" id="ARBA00038471"/>
    </source>
</evidence>
<dbReference type="CDD" id="cd15800">
    <property type="entry name" value="PMEI-like_2"/>
    <property type="match status" value="1"/>
</dbReference>
<feature type="signal peptide" evidence="5">
    <location>
        <begin position="1"/>
        <end position="21"/>
    </location>
</feature>
<feature type="domain" description="Pectinesterase inhibitor" evidence="6">
    <location>
        <begin position="96"/>
        <end position="240"/>
    </location>
</feature>
<dbReference type="NCBIfam" id="TIGR01614">
    <property type="entry name" value="PME_inhib"/>
    <property type="match status" value="1"/>
</dbReference>
<keyword evidence="2" id="KW-1015">Disulfide bond</keyword>
<evidence type="ECO:0000256" key="5">
    <source>
        <dbReference type="SAM" id="SignalP"/>
    </source>
</evidence>
<name>A0AAV6X133_9LAMI</name>
<dbReference type="PANTHER" id="PTHR36710">
    <property type="entry name" value="PECTINESTERASE INHIBITOR-LIKE"/>
    <property type="match status" value="1"/>
</dbReference>
<dbReference type="AlphaFoldDB" id="A0AAV6X133"/>
<dbReference type="Gene3D" id="1.20.140.40">
    <property type="entry name" value="Invertase/pectin methylesterase inhibitor family protein"/>
    <property type="match status" value="1"/>
</dbReference>
<gene>
    <name evidence="7" type="ORF">BUALT_Bualt12G0112900</name>
</gene>
<dbReference type="InterPro" id="IPR006501">
    <property type="entry name" value="Pectinesterase_inhib_dom"/>
</dbReference>
<dbReference type="SUPFAM" id="SSF101148">
    <property type="entry name" value="Plant invertase/pectin methylesterase inhibitor"/>
    <property type="match status" value="1"/>
</dbReference>
<comment type="similarity">
    <text evidence="3">Belongs to the PMEI family.</text>
</comment>
<keyword evidence="8" id="KW-1185">Reference proteome</keyword>
<accession>A0AAV6X133</accession>
<feature type="compositionally biased region" description="Low complexity" evidence="4">
    <location>
        <begin position="44"/>
        <end position="72"/>
    </location>
</feature>
<dbReference type="GO" id="GO:0004857">
    <property type="term" value="F:enzyme inhibitor activity"/>
    <property type="evidence" value="ECO:0007669"/>
    <property type="project" value="InterPro"/>
</dbReference>
<dbReference type="EMBL" id="WHWC01000012">
    <property type="protein sequence ID" value="KAG8372878.1"/>
    <property type="molecule type" value="Genomic_DNA"/>
</dbReference>
<keyword evidence="1 5" id="KW-0732">Signal</keyword>
<organism evidence="7 8">
    <name type="scientific">Buddleja alternifolia</name>
    <dbReference type="NCBI Taxonomy" id="168488"/>
    <lineage>
        <taxon>Eukaryota</taxon>
        <taxon>Viridiplantae</taxon>
        <taxon>Streptophyta</taxon>
        <taxon>Embryophyta</taxon>
        <taxon>Tracheophyta</taxon>
        <taxon>Spermatophyta</taxon>
        <taxon>Magnoliopsida</taxon>
        <taxon>eudicotyledons</taxon>
        <taxon>Gunneridae</taxon>
        <taxon>Pentapetalae</taxon>
        <taxon>asterids</taxon>
        <taxon>lamiids</taxon>
        <taxon>Lamiales</taxon>
        <taxon>Scrophulariaceae</taxon>
        <taxon>Buddlejeae</taxon>
        <taxon>Buddleja</taxon>
    </lineage>
</organism>
<feature type="chain" id="PRO_5043395078" description="Pectinesterase inhibitor domain-containing protein" evidence="5">
    <location>
        <begin position="22"/>
        <end position="245"/>
    </location>
</feature>
<evidence type="ECO:0000256" key="4">
    <source>
        <dbReference type="SAM" id="MobiDB-lite"/>
    </source>
</evidence>
<feature type="region of interest" description="Disordered" evidence="4">
    <location>
        <begin position="25"/>
        <end position="97"/>
    </location>
</feature>